<comment type="caution">
    <text evidence="1">The sequence shown here is derived from an EMBL/GenBank/DDBJ whole genome shotgun (WGS) entry which is preliminary data.</text>
</comment>
<reference evidence="2" key="1">
    <citation type="submission" date="2021-01" db="EMBL/GenBank/DDBJ databases">
        <title>Genome public.</title>
        <authorList>
            <person name="Liu C."/>
            <person name="Sun Q."/>
        </authorList>
    </citation>
    <scope>NUCLEOTIDE SEQUENCE [LARGE SCALE GENOMIC DNA]</scope>
    <source>
        <strain evidence="2">YIM B02505</strain>
    </source>
</reference>
<evidence type="ECO:0008006" key="3">
    <source>
        <dbReference type="Google" id="ProtNLM"/>
    </source>
</evidence>
<protein>
    <recommendedName>
        <fullName evidence="3">Rubrerythrin diiron-binding domain-containing protein</fullName>
    </recommendedName>
</protein>
<evidence type="ECO:0000313" key="2">
    <source>
        <dbReference type="Proteomes" id="UP000596739"/>
    </source>
</evidence>
<evidence type="ECO:0000313" key="1">
    <source>
        <dbReference type="EMBL" id="MBK1813040.1"/>
    </source>
</evidence>
<accession>A0ABS1EUL6</accession>
<dbReference type="Proteomes" id="UP000596739">
    <property type="component" value="Unassembled WGS sequence"/>
</dbReference>
<dbReference type="RefSeq" id="WP_200272799.1">
    <property type="nucleotide sequence ID" value="NZ_JAENHN010000055.1"/>
</dbReference>
<name>A0ABS1EUL6_9CLOT</name>
<gene>
    <name evidence="1" type="ORF">JHL18_20660</name>
</gene>
<proteinExistence type="predicted"/>
<keyword evidence="2" id="KW-1185">Reference proteome</keyword>
<dbReference type="InterPro" id="IPR009078">
    <property type="entry name" value="Ferritin-like_SF"/>
</dbReference>
<dbReference type="EMBL" id="JAENHN010000055">
    <property type="protein sequence ID" value="MBK1813040.1"/>
    <property type="molecule type" value="Genomic_DNA"/>
</dbReference>
<dbReference type="SUPFAM" id="SSF47240">
    <property type="entry name" value="Ferritin-like"/>
    <property type="match status" value="1"/>
</dbReference>
<organism evidence="1 2">
    <name type="scientific">Clostridium yunnanense</name>
    <dbReference type="NCBI Taxonomy" id="2800325"/>
    <lineage>
        <taxon>Bacteria</taxon>
        <taxon>Bacillati</taxon>
        <taxon>Bacillota</taxon>
        <taxon>Clostridia</taxon>
        <taxon>Eubacteriales</taxon>
        <taxon>Clostridiaceae</taxon>
        <taxon>Clostridium</taxon>
    </lineage>
</organism>
<sequence length="144" mass="16792">MDKFQAEIRSSFRTEMFAFGLYTVLGNQYKSFKPNFGEHLKEAGKQEHMHGRIFRQFYKKQYNIDLKEEKLCIAFGKLMGYALTPMPLSKKLKMISDNEANVVVKIEKQITDGVDNKDYLKVLKRILPDEIAHSKIYDDAFGDK</sequence>